<protein>
    <recommendedName>
        <fullName evidence="3">FCP1 homology domain-containing protein</fullName>
    </recommendedName>
</protein>
<comment type="caution">
    <text evidence="1">The sequence shown here is derived from an EMBL/GenBank/DDBJ whole genome shotgun (WGS) entry which is preliminary data.</text>
</comment>
<dbReference type="EMBL" id="QDDL01000001">
    <property type="protein sequence ID" value="PVZ71716.1"/>
    <property type="molecule type" value="Genomic_DNA"/>
</dbReference>
<gene>
    <name evidence="1" type="ORF">DC094_01430</name>
</gene>
<organism evidence="1 2">
    <name type="scientific">Pelagibaculum spongiae</name>
    <dbReference type="NCBI Taxonomy" id="2080658"/>
    <lineage>
        <taxon>Bacteria</taxon>
        <taxon>Pseudomonadati</taxon>
        <taxon>Pseudomonadota</taxon>
        <taxon>Gammaproteobacteria</taxon>
        <taxon>Oceanospirillales</taxon>
        <taxon>Pelagibaculum</taxon>
    </lineage>
</organism>
<evidence type="ECO:0000313" key="1">
    <source>
        <dbReference type="EMBL" id="PVZ71716.1"/>
    </source>
</evidence>
<dbReference type="AlphaFoldDB" id="A0A2V1GY65"/>
<name>A0A2V1GY65_9GAMM</name>
<dbReference type="Proteomes" id="UP000244906">
    <property type="component" value="Unassembled WGS sequence"/>
</dbReference>
<reference evidence="1 2" key="1">
    <citation type="submission" date="2018-04" db="EMBL/GenBank/DDBJ databases">
        <title>Thalassorhabdus spongiae gen. nov., sp. nov., isolated from a marine sponge in South-West Iceland.</title>
        <authorList>
            <person name="Knobloch S."/>
            <person name="Daussin A."/>
            <person name="Johannsson R."/>
            <person name="Marteinsson V.T."/>
        </authorList>
    </citation>
    <scope>NUCLEOTIDE SEQUENCE [LARGE SCALE GENOMIC DNA]</scope>
    <source>
        <strain evidence="1 2">Hp12</strain>
    </source>
</reference>
<sequence length="174" mass="19317">MQHRQFFSSLCGNFSASISITFITAASYKEMPTKNILSIFFGADINKKLMISMKPFYNRNDLIIAAGIDYQTASNEERVNAMAKGKAAVMNNVWRTISGHAGLAIPQQNFVLIDDNPINRFAAMRRGFQVINPAAADYASVLSLFTSKLPATNIFSPHRDNYCDTDCPVKSVYS</sequence>
<evidence type="ECO:0000313" key="2">
    <source>
        <dbReference type="Proteomes" id="UP000244906"/>
    </source>
</evidence>
<accession>A0A2V1GY65</accession>
<proteinExistence type="predicted"/>
<evidence type="ECO:0008006" key="3">
    <source>
        <dbReference type="Google" id="ProtNLM"/>
    </source>
</evidence>
<keyword evidence="2" id="KW-1185">Reference proteome</keyword>